<dbReference type="Pfam" id="PF20638">
    <property type="entry name" value="ATG5_UblA"/>
    <property type="match status" value="1"/>
</dbReference>
<organism evidence="10 11">
    <name type="scientific">Oopsacas minuta</name>
    <dbReference type="NCBI Taxonomy" id="111878"/>
    <lineage>
        <taxon>Eukaryota</taxon>
        <taxon>Metazoa</taxon>
        <taxon>Porifera</taxon>
        <taxon>Hexactinellida</taxon>
        <taxon>Hexasterophora</taxon>
        <taxon>Lyssacinosida</taxon>
        <taxon>Leucopsacidae</taxon>
        <taxon>Oopsacas</taxon>
    </lineage>
</organism>
<dbReference type="GO" id="GO:0000422">
    <property type="term" value="P:autophagy of mitochondrion"/>
    <property type="evidence" value="ECO:0007669"/>
    <property type="project" value="TreeGrafter"/>
</dbReference>
<dbReference type="InterPro" id="IPR048940">
    <property type="entry name" value="ATG5_HBR"/>
</dbReference>
<dbReference type="InterPro" id="IPR007239">
    <property type="entry name" value="Atg5"/>
</dbReference>
<comment type="subunit">
    <text evidence="6">Conjugated with ATG12.</text>
</comment>
<dbReference type="Pfam" id="PF04106">
    <property type="entry name" value="ATG5_UblB"/>
    <property type="match status" value="1"/>
</dbReference>
<reference evidence="10 11" key="1">
    <citation type="journal article" date="2023" name="BMC Biol.">
        <title>The compact genome of the sponge Oopsacas minuta (Hexactinellida) is lacking key metazoan core genes.</title>
        <authorList>
            <person name="Santini S."/>
            <person name="Schenkelaars Q."/>
            <person name="Jourda C."/>
            <person name="Duchesne M."/>
            <person name="Belahbib H."/>
            <person name="Rocher C."/>
            <person name="Selva M."/>
            <person name="Riesgo A."/>
            <person name="Vervoort M."/>
            <person name="Leys S.P."/>
            <person name="Kodjabachian L."/>
            <person name="Le Bivic A."/>
            <person name="Borchiellini C."/>
            <person name="Claverie J.M."/>
            <person name="Renard E."/>
        </authorList>
    </citation>
    <scope>NUCLEOTIDE SEQUENCE [LARGE SCALE GENOMIC DNA]</scope>
    <source>
        <strain evidence="10">SPO-2</strain>
    </source>
</reference>
<feature type="domain" description="Autophagy protein ATG5 UblB" evidence="7">
    <location>
        <begin position="185"/>
        <end position="264"/>
    </location>
</feature>
<evidence type="ECO:0000256" key="6">
    <source>
        <dbReference type="RuleBase" id="RU361202"/>
    </source>
</evidence>
<keyword evidence="6" id="KW-0472">Membrane</keyword>
<comment type="function">
    <text evidence="6">Involved in autophagic vesicle formation.</text>
</comment>
<dbReference type="Gene3D" id="3.10.20.90">
    <property type="entry name" value="Phosphatidylinositol 3-kinase Catalytic Subunit, Chain A, domain 1"/>
    <property type="match status" value="1"/>
</dbReference>
<dbReference type="Gene3D" id="1.10.246.190">
    <property type="entry name" value="Autophagy protein Apg5, helix rich domain"/>
    <property type="match status" value="1"/>
</dbReference>
<feature type="domain" description="Autophagy protein ATG5 UblA" evidence="9">
    <location>
        <begin position="10"/>
        <end position="104"/>
    </location>
</feature>
<proteinExistence type="inferred from homology"/>
<dbReference type="InterPro" id="IPR042526">
    <property type="entry name" value="Atg5_HR"/>
</dbReference>
<name>A0AAV7JZ72_9METZ</name>
<evidence type="ECO:0000259" key="7">
    <source>
        <dbReference type="Pfam" id="PF04106"/>
    </source>
</evidence>
<dbReference type="GO" id="GO:0044233">
    <property type="term" value="C:mitochondria-associated endoplasmic reticulum membrane contact site"/>
    <property type="evidence" value="ECO:0007669"/>
    <property type="project" value="TreeGrafter"/>
</dbReference>
<dbReference type="InterPro" id="IPR048318">
    <property type="entry name" value="ATG5_UblB"/>
</dbReference>
<dbReference type="GO" id="GO:0034274">
    <property type="term" value="C:Atg12-Atg5-Atg16 complex"/>
    <property type="evidence" value="ECO:0007669"/>
    <property type="project" value="TreeGrafter"/>
</dbReference>
<dbReference type="GO" id="GO:0005776">
    <property type="term" value="C:autophagosome"/>
    <property type="evidence" value="ECO:0007669"/>
    <property type="project" value="TreeGrafter"/>
</dbReference>
<accession>A0AAV7JZ72</accession>
<dbReference type="FunFam" id="3.10.20.620:FF:000001">
    <property type="entry name" value="Autophagy related 5"/>
    <property type="match status" value="1"/>
</dbReference>
<evidence type="ECO:0000313" key="11">
    <source>
        <dbReference type="Proteomes" id="UP001165289"/>
    </source>
</evidence>
<evidence type="ECO:0000256" key="2">
    <source>
        <dbReference type="ARBA" id="ARBA00006910"/>
    </source>
</evidence>
<evidence type="ECO:0000256" key="5">
    <source>
        <dbReference type="ARBA" id="ARBA00023006"/>
    </source>
</evidence>
<dbReference type="Proteomes" id="UP001165289">
    <property type="component" value="Unassembled WGS sequence"/>
</dbReference>
<evidence type="ECO:0000259" key="9">
    <source>
        <dbReference type="Pfam" id="PF20638"/>
    </source>
</evidence>
<comment type="similarity">
    <text evidence="2 6">Belongs to the ATG5 family.</text>
</comment>
<keyword evidence="5 6" id="KW-0072">Autophagy</keyword>
<evidence type="ECO:0000256" key="1">
    <source>
        <dbReference type="ARBA" id="ARBA00004623"/>
    </source>
</evidence>
<comment type="subcellular location">
    <subcellularLocation>
        <location evidence="1 6">Preautophagosomal structure membrane</location>
        <topology evidence="1 6">Peripheral membrane protein</topology>
    </subcellularLocation>
</comment>
<keyword evidence="3 6" id="KW-1017">Isopeptide bond</keyword>
<dbReference type="PANTHER" id="PTHR13040:SF2">
    <property type="entry name" value="AUTOPHAGY PROTEIN 5"/>
    <property type="match status" value="1"/>
</dbReference>
<dbReference type="GO" id="GO:0006995">
    <property type="term" value="P:cellular response to nitrogen starvation"/>
    <property type="evidence" value="ECO:0007669"/>
    <property type="project" value="TreeGrafter"/>
</dbReference>
<dbReference type="Pfam" id="PF20637">
    <property type="entry name" value="ATG5_HBR"/>
    <property type="match status" value="1"/>
</dbReference>
<dbReference type="EMBL" id="JAKMXF010000233">
    <property type="protein sequence ID" value="KAI6654105.1"/>
    <property type="molecule type" value="Genomic_DNA"/>
</dbReference>
<dbReference type="GO" id="GO:0007033">
    <property type="term" value="P:vacuole organization"/>
    <property type="evidence" value="ECO:0007669"/>
    <property type="project" value="UniProtKB-ARBA"/>
</dbReference>
<dbReference type="AlphaFoldDB" id="A0AAV7JZ72"/>
<keyword evidence="11" id="KW-1185">Reference proteome</keyword>
<dbReference type="Gene3D" id="3.10.20.620">
    <property type="match status" value="1"/>
</dbReference>
<protein>
    <recommendedName>
        <fullName evidence="6">Autophagy protein 5</fullName>
    </recommendedName>
</protein>
<feature type="domain" description="Autophagy protein ATG5 alpha-helical bundle region" evidence="8">
    <location>
        <begin position="119"/>
        <end position="175"/>
    </location>
</feature>
<sequence>MECREVLLIVWKGEIPIQFVLDPDELSGVETPDPFFLLAPRITYLPLVTEKVSRHFHQHINKSEDDEIWFDYGGDPLKWHYPIGVLFDMYGDPEKLPWKITVHFKEFPADELIRCSNRDVVQSYFFQRLKEADFLKQHKTKVVADLVKKDFKQVWTALYHHKFEEFWLINQKLMKPIESDTFRLIPFKIYTPDHKVIQASFPSMLTENSPSTLGDLIHKFYPNTKAVTGDCEVKIHGVEVEMHLTLQWIATNLSYPDNFIHICIIDPYSKLSVSIFPM</sequence>
<dbReference type="InterPro" id="IPR042527">
    <property type="entry name" value="Atg5_UblA_dom_sf"/>
</dbReference>
<dbReference type="GO" id="GO:0061908">
    <property type="term" value="C:phagophore"/>
    <property type="evidence" value="ECO:0007669"/>
    <property type="project" value="TreeGrafter"/>
</dbReference>
<evidence type="ECO:0000256" key="4">
    <source>
        <dbReference type="ARBA" id="ARBA00022843"/>
    </source>
</evidence>
<comment type="caution">
    <text evidence="10">The sequence shown here is derived from an EMBL/GenBank/DDBJ whole genome shotgun (WGS) entry which is preliminary data.</text>
</comment>
<dbReference type="GO" id="GO:0034727">
    <property type="term" value="P:piecemeal microautophagy of the nucleus"/>
    <property type="evidence" value="ECO:0007669"/>
    <property type="project" value="TreeGrafter"/>
</dbReference>
<evidence type="ECO:0000259" key="8">
    <source>
        <dbReference type="Pfam" id="PF20637"/>
    </source>
</evidence>
<evidence type="ECO:0000256" key="3">
    <source>
        <dbReference type="ARBA" id="ARBA00022499"/>
    </source>
</evidence>
<dbReference type="PANTHER" id="PTHR13040">
    <property type="entry name" value="AUTOPHAGY PROTEIN 5"/>
    <property type="match status" value="1"/>
</dbReference>
<dbReference type="GO" id="GO:0019776">
    <property type="term" value="F:Atg8-family ligase activity"/>
    <property type="evidence" value="ECO:0007669"/>
    <property type="project" value="TreeGrafter"/>
</dbReference>
<gene>
    <name evidence="10" type="ORF">LOD99_2951</name>
</gene>
<dbReference type="GO" id="GO:0034045">
    <property type="term" value="C:phagophore assembly site membrane"/>
    <property type="evidence" value="ECO:0007669"/>
    <property type="project" value="UniProtKB-SubCell"/>
</dbReference>
<keyword evidence="4 6" id="KW-0832">Ubl conjugation</keyword>
<dbReference type="InterPro" id="IPR048939">
    <property type="entry name" value="ATG5_UblA"/>
</dbReference>
<evidence type="ECO:0000313" key="10">
    <source>
        <dbReference type="EMBL" id="KAI6654105.1"/>
    </source>
</evidence>